<feature type="transmembrane region" description="Helical" evidence="2">
    <location>
        <begin position="363"/>
        <end position="388"/>
    </location>
</feature>
<proteinExistence type="predicted"/>
<gene>
    <name evidence="4" type="ORF">FAGAP_626</name>
</gene>
<reference evidence="4" key="1">
    <citation type="submission" date="2020-01" db="EMBL/GenBank/DDBJ databases">
        <title>Identification and distribution of gene clusters putatively required for synthesis of sphingolipid metabolism inhibitors in phylogenetically diverse species of the filamentous fungus Fusarium.</title>
        <authorList>
            <person name="Kim H.-S."/>
            <person name="Busman M."/>
            <person name="Brown D.W."/>
            <person name="Divon H."/>
            <person name="Uhlig S."/>
            <person name="Proctor R.H."/>
        </authorList>
    </citation>
    <scope>NUCLEOTIDE SEQUENCE</scope>
    <source>
        <strain evidence="4">NRRL 31653</strain>
    </source>
</reference>
<keyword evidence="2" id="KW-0812">Transmembrane</keyword>
<keyword evidence="2" id="KW-0472">Membrane</keyword>
<feature type="signal peptide" evidence="3">
    <location>
        <begin position="1"/>
        <end position="18"/>
    </location>
</feature>
<feature type="transmembrane region" description="Helical" evidence="2">
    <location>
        <begin position="409"/>
        <end position="432"/>
    </location>
</feature>
<feature type="transmembrane region" description="Helical" evidence="2">
    <location>
        <begin position="158"/>
        <end position="181"/>
    </location>
</feature>
<keyword evidence="3" id="KW-0732">Signal</keyword>
<dbReference type="AlphaFoldDB" id="A0A9P5BKM8"/>
<evidence type="ECO:0000256" key="3">
    <source>
        <dbReference type="SAM" id="SignalP"/>
    </source>
</evidence>
<keyword evidence="2" id="KW-1133">Transmembrane helix</keyword>
<organism evidence="4 5">
    <name type="scientific">Fusarium agapanthi</name>
    <dbReference type="NCBI Taxonomy" id="1803897"/>
    <lineage>
        <taxon>Eukaryota</taxon>
        <taxon>Fungi</taxon>
        <taxon>Dikarya</taxon>
        <taxon>Ascomycota</taxon>
        <taxon>Pezizomycotina</taxon>
        <taxon>Sordariomycetes</taxon>
        <taxon>Hypocreomycetidae</taxon>
        <taxon>Hypocreales</taxon>
        <taxon>Nectriaceae</taxon>
        <taxon>Fusarium</taxon>
        <taxon>Fusarium fujikuroi species complex</taxon>
    </lineage>
</organism>
<keyword evidence="5" id="KW-1185">Reference proteome</keyword>
<feature type="region of interest" description="Disordered" evidence="1">
    <location>
        <begin position="264"/>
        <end position="290"/>
    </location>
</feature>
<dbReference type="PANTHER" id="PTHR35043:SF7">
    <property type="entry name" value="TRANSCRIPTION FACTOR DOMAIN-CONTAINING PROTEIN"/>
    <property type="match status" value="1"/>
</dbReference>
<evidence type="ECO:0000256" key="1">
    <source>
        <dbReference type="SAM" id="MobiDB-lite"/>
    </source>
</evidence>
<sequence length="455" mass="51254">MLLHLLPFALLNRAWVAAAPTQPMSTLPNDTSDEMIGWVSPDARRNTHNESIAGWHKIKLCSGIEIPYWPEHPLLWKWTRKLIWMALTAVAPEYGVAMALAQHLEAKNDMKKANRATNGITEEDIRDLGKSDAFTKVFALLQCTWLVVQSIARTAQGHAISQLELATLAFIPCALVMYILWWQKPFGIERRHVLLRLPENMNNLPADFTFSIDDLLGTEPGEKLLNMRMKDSGSDKFFDLILMGPDESNRPTDKESTENYIAERRDTAGEESADLTESTSPTNPIPMLSDRTANVTGGPTIAEAVNRVEQETTNAKTRTKALSPKVLLPFLPSIILYFTAVLFSAIHLAAWKWYFPPYLVRELWRWFALAALLTSLSPVAIIGFIMLLDKGPLRKTPEWLDDVITTVMVVLAYVVFFFYTAARLVILGLTLYSQSSMPEGAYGKVSWMAWIPHFS</sequence>
<dbReference type="EMBL" id="LUFC02000038">
    <property type="protein sequence ID" value="KAF4503072.1"/>
    <property type="molecule type" value="Genomic_DNA"/>
</dbReference>
<feature type="chain" id="PRO_5040176632" evidence="3">
    <location>
        <begin position="19"/>
        <end position="455"/>
    </location>
</feature>
<dbReference type="Proteomes" id="UP000737391">
    <property type="component" value="Unassembled WGS sequence"/>
</dbReference>
<accession>A0A9P5BKM8</accession>
<dbReference type="OrthoDB" id="3061561at2759"/>
<protein>
    <submittedName>
        <fullName evidence="4">Uncharacterized protein</fullName>
    </submittedName>
</protein>
<dbReference type="PANTHER" id="PTHR35043">
    <property type="entry name" value="TRANSCRIPTION FACTOR DOMAIN-CONTAINING PROTEIN"/>
    <property type="match status" value="1"/>
</dbReference>
<evidence type="ECO:0000313" key="4">
    <source>
        <dbReference type="EMBL" id="KAF4503072.1"/>
    </source>
</evidence>
<name>A0A9P5BKM8_9HYPO</name>
<feature type="transmembrane region" description="Helical" evidence="2">
    <location>
        <begin position="326"/>
        <end position="351"/>
    </location>
</feature>
<evidence type="ECO:0000256" key="2">
    <source>
        <dbReference type="SAM" id="Phobius"/>
    </source>
</evidence>
<evidence type="ECO:0000313" key="5">
    <source>
        <dbReference type="Proteomes" id="UP000737391"/>
    </source>
</evidence>
<comment type="caution">
    <text evidence="4">The sequence shown here is derived from an EMBL/GenBank/DDBJ whole genome shotgun (WGS) entry which is preliminary data.</text>
</comment>